<reference evidence="2" key="1">
    <citation type="submission" date="2022-11" db="EMBL/GenBank/DDBJ databases">
        <authorList>
            <person name="Petersen C."/>
        </authorList>
    </citation>
    <scope>NUCLEOTIDE SEQUENCE</scope>
    <source>
        <strain evidence="2">IBT 26290</strain>
    </source>
</reference>
<dbReference type="RefSeq" id="XP_056540900.1">
    <property type="nucleotide sequence ID" value="XM_056691135.1"/>
</dbReference>
<evidence type="ECO:0000313" key="3">
    <source>
        <dbReference type="Proteomes" id="UP001149163"/>
    </source>
</evidence>
<evidence type="ECO:0000256" key="1">
    <source>
        <dbReference type="SAM" id="MobiDB-lite"/>
    </source>
</evidence>
<evidence type="ECO:0000313" key="2">
    <source>
        <dbReference type="EMBL" id="KAJ5157911.1"/>
    </source>
</evidence>
<comment type="caution">
    <text evidence="2">The sequence shown here is derived from an EMBL/GenBank/DDBJ whole genome shotgun (WGS) entry which is preliminary data.</text>
</comment>
<proteinExistence type="predicted"/>
<accession>A0A9W9HXP5</accession>
<protein>
    <submittedName>
        <fullName evidence="2">Uncharacterized protein</fullName>
    </submittedName>
</protein>
<sequence>MQPPSFTVYTEDPIGSTVSASDDDRPLDDISWLLSNAGGAIRPTIVAHSARVDVSVRRAADRSCETNFRSPDSRLGSSSLGAGEMLPGVGLLRMVKKGYFRHLFIREMC</sequence>
<dbReference type="GeneID" id="81430311"/>
<reference evidence="2" key="2">
    <citation type="journal article" date="2023" name="IMA Fungus">
        <title>Comparative genomic study of the Penicillium genus elucidates a diverse pangenome and 15 lateral gene transfer events.</title>
        <authorList>
            <person name="Petersen C."/>
            <person name="Sorensen T."/>
            <person name="Nielsen M.R."/>
            <person name="Sondergaard T.E."/>
            <person name="Sorensen J.L."/>
            <person name="Fitzpatrick D.A."/>
            <person name="Frisvad J.C."/>
            <person name="Nielsen K.L."/>
        </authorList>
    </citation>
    <scope>NUCLEOTIDE SEQUENCE</scope>
    <source>
        <strain evidence="2">IBT 26290</strain>
    </source>
</reference>
<dbReference type="Proteomes" id="UP001149163">
    <property type="component" value="Unassembled WGS sequence"/>
</dbReference>
<organism evidence="2 3">
    <name type="scientific">Penicillium canariense</name>
    <dbReference type="NCBI Taxonomy" id="189055"/>
    <lineage>
        <taxon>Eukaryota</taxon>
        <taxon>Fungi</taxon>
        <taxon>Dikarya</taxon>
        <taxon>Ascomycota</taxon>
        <taxon>Pezizomycotina</taxon>
        <taxon>Eurotiomycetes</taxon>
        <taxon>Eurotiomycetidae</taxon>
        <taxon>Eurotiales</taxon>
        <taxon>Aspergillaceae</taxon>
        <taxon>Penicillium</taxon>
    </lineage>
</organism>
<dbReference type="AlphaFoldDB" id="A0A9W9HXP5"/>
<gene>
    <name evidence="2" type="ORF">N7482_009011</name>
</gene>
<keyword evidence="3" id="KW-1185">Reference proteome</keyword>
<dbReference type="EMBL" id="JAPQKN010000006">
    <property type="protein sequence ID" value="KAJ5157911.1"/>
    <property type="molecule type" value="Genomic_DNA"/>
</dbReference>
<feature type="region of interest" description="Disordered" evidence="1">
    <location>
        <begin position="1"/>
        <end position="24"/>
    </location>
</feature>
<name>A0A9W9HXP5_9EURO</name>